<comment type="caution">
    <text evidence="3">The sequence shown here is derived from an EMBL/GenBank/DDBJ whole genome shotgun (WGS) entry which is preliminary data.</text>
</comment>
<evidence type="ECO:0000313" key="4">
    <source>
        <dbReference type="Proteomes" id="UP000321617"/>
    </source>
</evidence>
<sequence length="138" mass="14879">MLEIGVTLSGADDAAASMREAVDESFRVFPLEVRPESGVAGFFAAVRRGLPLDPPLHSDRGWDALADSLWEGLHSIDSGRVLIHWRKATGFRDTCPEVFDMCLEVLGNTAASLADRRATGGRTTHVTVLIEVSSLSAK</sequence>
<evidence type="ECO:0000259" key="2">
    <source>
        <dbReference type="Pfam" id="PF01337"/>
    </source>
</evidence>
<dbReference type="Proteomes" id="UP000321617">
    <property type="component" value="Unassembled WGS sequence"/>
</dbReference>
<dbReference type="EMBL" id="VLLL01000005">
    <property type="protein sequence ID" value="TWJ15450.1"/>
    <property type="molecule type" value="Genomic_DNA"/>
</dbReference>
<dbReference type="SUPFAM" id="SSF52038">
    <property type="entry name" value="Barstar-related"/>
    <property type="match status" value="1"/>
</dbReference>
<dbReference type="InterPro" id="IPR035905">
    <property type="entry name" value="Barstar-like_sf"/>
</dbReference>
<dbReference type="Gene3D" id="3.30.370.10">
    <property type="entry name" value="Barstar-like"/>
    <property type="match status" value="1"/>
</dbReference>
<evidence type="ECO:0000313" key="3">
    <source>
        <dbReference type="EMBL" id="TWJ15450.1"/>
    </source>
</evidence>
<comment type="similarity">
    <text evidence="1">Belongs to the barstar family.</text>
</comment>
<dbReference type="Pfam" id="PF01337">
    <property type="entry name" value="Barstar"/>
    <property type="match status" value="1"/>
</dbReference>
<accession>A0A562VC61</accession>
<organism evidence="3 4">
    <name type="scientific">Stackebrandtia albiflava</name>
    <dbReference type="NCBI Taxonomy" id="406432"/>
    <lineage>
        <taxon>Bacteria</taxon>
        <taxon>Bacillati</taxon>
        <taxon>Actinomycetota</taxon>
        <taxon>Actinomycetes</taxon>
        <taxon>Glycomycetales</taxon>
        <taxon>Glycomycetaceae</taxon>
        <taxon>Stackebrandtia</taxon>
    </lineage>
</organism>
<feature type="domain" description="Barstar (barnase inhibitor)" evidence="2">
    <location>
        <begin position="40"/>
        <end position="117"/>
    </location>
</feature>
<name>A0A562VC61_9ACTN</name>
<keyword evidence="4" id="KW-1185">Reference proteome</keyword>
<dbReference type="InterPro" id="IPR000468">
    <property type="entry name" value="Barstar"/>
</dbReference>
<reference evidence="3 4" key="1">
    <citation type="journal article" date="2013" name="Stand. Genomic Sci.">
        <title>Genomic Encyclopedia of Type Strains, Phase I: The one thousand microbial genomes (KMG-I) project.</title>
        <authorList>
            <person name="Kyrpides N.C."/>
            <person name="Woyke T."/>
            <person name="Eisen J.A."/>
            <person name="Garrity G."/>
            <person name="Lilburn T.G."/>
            <person name="Beck B.J."/>
            <person name="Whitman W.B."/>
            <person name="Hugenholtz P."/>
            <person name="Klenk H.P."/>
        </authorList>
    </citation>
    <scope>NUCLEOTIDE SEQUENCE [LARGE SCALE GENOMIC DNA]</scope>
    <source>
        <strain evidence="3 4">DSM 45044</strain>
    </source>
</reference>
<evidence type="ECO:0000256" key="1">
    <source>
        <dbReference type="ARBA" id="ARBA00006845"/>
    </source>
</evidence>
<protein>
    <submittedName>
        <fullName evidence="3">Barstar (Barnase inhibitor)</fullName>
    </submittedName>
</protein>
<gene>
    <name evidence="3" type="ORF">LX16_1160</name>
</gene>
<dbReference type="AlphaFoldDB" id="A0A562VC61"/>
<proteinExistence type="inferred from homology"/>